<dbReference type="KEGG" id="cvr:CHLNCDRAFT_141081"/>
<sequence>MLAFGAPAAAIACIPNHRFPIYADGSLGGCKYCALDGSRCELCWPGYGLTSAGECVRETCVDCPGDPSRCSQCVDGYFPNADGVCELCAPGCAVCAPDSPQLCRLCDAQRAFQLDLDTQTCILCDNPACMACPDAPNECLECSSQAAALAPHPVEVPPAALEPVNGTCVPCPAGCADCTSPDYCSLCSAEGHFSSPDAGACLPCSDPRLRQLQ</sequence>
<proteinExistence type="predicted"/>
<dbReference type="PANTHER" id="PTHR23275:SF100">
    <property type="entry name" value="EGF-LIKE DOMAIN-CONTAINING PROTEIN"/>
    <property type="match status" value="1"/>
</dbReference>
<reference evidence="1 2" key="1">
    <citation type="journal article" date="2010" name="Plant Cell">
        <title>The Chlorella variabilis NC64A genome reveals adaptation to photosymbiosis, coevolution with viruses, and cryptic sex.</title>
        <authorList>
            <person name="Blanc G."/>
            <person name="Duncan G."/>
            <person name="Agarkova I."/>
            <person name="Borodovsky M."/>
            <person name="Gurnon J."/>
            <person name="Kuo A."/>
            <person name="Lindquist E."/>
            <person name="Lucas S."/>
            <person name="Pangilinan J."/>
            <person name="Polle J."/>
            <person name="Salamov A."/>
            <person name="Terry A."/>
            <person name="Yamada T."/>
            <person name="Dunigan D.D."/>
            <person name="Grigoriev I.V."/>
            <person name="Claverie J.M."/>
            <person name="Van Etten J.L."/>
        </authorList>
    </citation>
    <scope>NUCLEOTIDE SEQUENCE [LARGE SCALE GENOMIC DNA]</scope>
    <source>
        <strain evidence="1 2">NC64A</strain>
    </source>
</reference>
<organism evidence="2">
    <name type="scientific">Chlorella variabilis</name>
    <name type="common">Green alga</name>
    <dbReference type="NCBI Taxonomy" id="554065"/>
    <lineage>
        <taxon>Eukaryota</taxon>
        <taxon>Viridiplantae</taxon>
        <taxon>Chlorophyta</taxon>
        <taxon>core chlorophytes</taxon>
        <taxon>Trebouxiophyceae</taxon>
        <taxon>Chlorellales</taxon>
        <taxon>Chlorellaceae</taxon>
        <taxon>Chlorella clade</taxon>
        <taxon>Chlorella</taxon>
    </lineage>
</organism>
<dbReference type="OrthoDB" id="300641at2759"/>
<dbReference type="GeneID" id="17350809"/>
<dbReference type="AlphaFoldDB" id="E1ZS44"/>
<dbReference type="SUPFAM" id="SSF57184">
    <property type="entry name" value="Growth factor receptor domain"/>
    <property type="match status" value="2"/>
</dbReference>
<dbReference type="EMBL" id="GL433865">
    <property type="protein sequence ID" value="EFN51322.1"/>
    <property type="molecule type" value="Genomic_DNA"/>
</dbReference>
<name>E1ZS44_CHLVA</name>
<dbReference type="RefSeq" id="XP_005843424.1">
    <property type="nucleotide sequence ID" value="XM_005843362.1"/>
</dbReference>
<evidence type="ECO:0000313" key="2">
    <source>
        <dbReference type="Proteomes" id="UP000008141"/>
    </source>
</evidence>
<keyword evidence="2" id="KW-1185">Reference proteome</keyword>
<evidence type="ECO:0008006" key="3">
    <source>
        <dbReference type="Google" id="ProtNLM"/>
    </source>
</evidence>
<dbReference type="InParanoid" id="E1ZS44"/>
<dbReference type="Proteomes" id="UP000008141">
    <property type="component" value="Unassembled WGS sequence"/>
</dbReference>
<protein>
    <recommendedName>
        <fullName evidence="3">TNFR-Cys domain-containing protein</fullName>
    </recommendedName>
</protein>
<dbReference type="InterPro" id="IPR052798">
    <property type="entry name" value="Giardia_VSA"/>
</dbReference>
<evidence type="ECO:0000313" key="1">
    <source>
        <dbReference type="EMBL" id="EFN51322.1"/>
    </source>
</evidence>
<dbReference type="PANTHER" id="PTHR23275">
    <property type="entry name" value="CABRIOLET.-RELATED"/>
    <property type="match status" value="1"/>
</dbReference>
<accession>E1ZS44</accession>
<gene>
    <name evidence="1" type="ORF">CHLNCDRAFT_141081</name>
</gene>
<dbReference type="InterPro" id="IPR009030">
    <property type="entry name" value="Growth_fac_rcpt_cys_sf"/>
</dbReference>